<gene>
    <name evidence="8" type="ORF">BVC80_9051g34</name>
</gene>
<protein>
    <submittedName>
        <fullName evidence="8">Bifunctional inhibitor/plant lipid transfer protein/seed storage helical domain</fullName>
    </submittedName>
</protein>
<keyword evidence="9" id="KW-1185">Reference proteome</keyword>
<comment type="similarity">
    <text evidence="1">Belongs to the plant LTP family.</text>
</comment>
<dbReference type="AlphaFoldDB" id="A0A200R9X8"/>
<evidence type="ECO:0000256" key="6">
    <source>
        <dbReference type="SAM" id="SignalP"/>
    </source>
</evidence>
<feature type="chain" id="PRO_5012487722" evidence="6">
    <location>
        <begin position="27"/>
        <end position="148"/>
    </location>
</feature>
<evidence type="ECO:0000256" key="3">
    <source>
        <dbReference type="ARBA" id="ARBA00023157"/>
    </source>
</evidence>
<dbReference type="EMBL" id="MVGT01000185">
    <property type="protein sequence ID" value="OVA19537.1"/>
    <property type="molecule type" value="Genomic_DNA"/>
</dbReference>
<dbReference type="Pfam" id="PF14368">
    <property type="entry name" value="LTP_2"/>
    <property type="match status" value="1"/>
</dbReference>
<reference evidence="8 9" key="1">
    <citation type="journal article" date="2017" name="Mol. Plant">
        <title>The Genome of Medicinal Plant Macleaya cordata Provides New Insights into Benzylisoquinoline Alkaloids Metabolism.</title>
        <authorList>
            <person name="Liu X."/>
            <person name="Liu Y."/>
            <person name="Huang P."/>
            <person name="Ma Y."/>
            <person name="Qing Z."/>
            <person name="Tang Q."/>
            <person name="Cao H."/>
            <person name="Cheng P."/>
            <person name="Zheng Y."/>
            <person name="Yuan Z."/>
            <person name="Zhou Y."/>
            <person name="Liu J."/>
            <person name="Tang Z."/>
            <person name="Zhuo Y."/>
            <person name="Zhang Y."/>
            <person name="Yu L."/>
            <person name="Huang J."/>
            <person name="Yang P."/>
            <person name="Peng Q."/>
            <person name="Zhang J."/>
            <person name="Jiang W."/>
            <person name="Zhang Z."/>
            <person name="Lin K."/>
            <person name="Ro D.K."/>
            <person name="Chen X."/>
            <person name="Xiong X."/>
            <person name="Shang Y."/>
            <person name="Huang S."/>
            <person name="Zeng J."/>
        </authorList>
    </citation>
    <scope>NUCLEOTIDE SEQUENCE [LARGE SCALE GENOMIC DNA]</scope>
    <source>
        <strain evidence="9">cv. BLH2017</strain>
        <tissue evidence="8">Root</tissue>
    </source>
</reference>
<dbReference type="InParanoid" id="A0A200R9X8"/>
<feature type="region of interest" description="Disordered" evidence="5">
    <location>
        <begin position="106"/>
        <end position="126"/>
    </location>
</feature>
<sequence length="148" mass="15682">MGCSKRLVLMMVVVVMGVLMVEETRAQVPDCASNLVSCADYLNSTKPPESCCKPLRETVLKQRKCLCDLYDEPSLLQSLGINITQALQLPQYCGVSADTSLCSKASAPSPTKTPSPPGVPGGDNGSAASKMAWTGLSSLLLFWVSLIA</sequence>
<evidence type="ECO:0000313" key="9">
    <source>
        <dbReference type="Proteomes" id="UP000195402"/>
    </source>
</evidence>
<dbReference type="Proteomes" id="UP000195402">
    <property type="component" value="Unassembled WGS sequence"/>
</dbReference>
<dbReference type="OrthoDB" id="690947at2759"/>
<dbReference type="PANTHER" id="PTHR33044">
    <property type="entry name" value="BIFUNCTIONAL INHIBITOR/LIPID-TRANSFER PROTEIN/SEED STORAGE 2S ALBUMIN SUPERFAMILY PROTEIN-RELATED"/>
    <property type="match status" value="1"/>
</dbReference>
<dbReference type="Gene3D" id="1.10.110.10">
    <property type="entry name" value="Plant lipid-transfer and hydrophobic proteins"/>
    <property type="match status" value="1"/>
</dbReference>
<organism evidence="8 9">
    <name type="scientific">Macleaya cordata</name>
    <name type="common">Five-seeded plume-poppy</name>
    <name type="synonym">Bocconia cordata</name>
    <dbReference type="NCBI Taxonomy" id="56857"/>
    <lineage>
        <taxon>Eukaryota</taxon>
        <taxon>Viridiplantae</taxon>
        <taxon>Streptophyta</taxon>
        <taxon>Embryophyta</taxon>
        <taxon>Tracheophyta</taxon>
        <taxon>Spermatophyta</taxon>
        <taxon>Magnoliopsida</taxon>
        <taxon>Ranunculales</taxon>
        <taxon>Papaveraceae</taxon>
        <taxon>Papaveroideae</taxon>
        <taxon>Macleaya</taxon>
    </lineage>
</organism>
<evidence type="ECO:0000259" key="7">
    <source>
        <dbReference type="Pfam" id="PF14368"/>
    </source>
</evidence>
<dbReference type="InterPro" id="IPR016140">
    <property type="entry name" value="Bifunc_inhib/LTP/seed_store"/>
</dbReference>
<proteinExistence type="inferred from homology"/>
<evidence type="ECO:0000256" key="1">
    <source>
        <dbReference type="ARBA" id="ARBA00009748"/>
    </source>
</evidence>
<evidence type="ECO:0000256" key="5">
    <source>
        <dbReference type="SAM" id="MobiDB-lite"/>
    </source>
</evidence>
<dbReference type="SUPFAM" id="SSF47699">
    <property type="entry name" value="Bifunctional inhibitor/lipid-transfer protein/seed storage 2S albumin"/>
    <property type="match status" value="1"/>
</dbReference>
<name>A0A200R9X8_MACCD</name>
<accession>A0A200R9X8</accession>
<dbReference type="CDD" id="cd00010">
    <property type="entry name" value="AAI_LTSS"/>
    <property type="match status" value="1"/>
</dbReference>
<comment type="caution">
    <text evidence="8">The sequence shown here is derived from an EMBL/GenBank/DDBJ whole genome shotgun (WGS) entry which is preliminary data.</text>
</comment>
<dbReference type="STRING" id="56857.A0A200R9X8"/>
<dbReference type="InterPro" id="IPR043325">
    <property type="entry name" value="LTSS"/>
</dbReference>
<evidence type="ECO:0000256" key="4">
    <source>
        <dbReference type="ARBA" id="ARBA00023180"/>
    </source>
</evidence>
<dbReference type="InterPro" id="IPR036312">
    <property type="entry name" value="Bifun_inhib/LTP/seed_sf"/>
</dbReference>
<evidence type="ECO:0000256" key="2">
    <source>
        <dbReference type="ARBA" id="ARBA00022729"/>
    </source>
</evidence>
<keyword evidence="2 6" id="KW-0732">Signal</keyword>
<evidence type="ECO:0000313" key="8">
    <source>
        <dbReference type="EMBL" id="OVA19537.1"/>
    </source>
</evidence>
<dbReference type="OMA" id="CASKLIP"/>
<feature type="domain" description="Bifunctional inhibitor/plant lipid transfer protein/seed storage helical" evidence="7">
    <location>
        <begin position="13"/>
        <end position="102"/>
    </location>
</feature>
<feature type="signal peptide" evidence="6">
    <location>
        <begin position="1"/>
        <end position="26"/>
    </location>
</feature>
<keyword evidence="3" id="KW-1015">Disulfide bond</keyword>
<dbReference type="FunCoup" id="A0A200R9X8">
    <property type="interactions" value="159"/>
</dbReference>
<keyword evidence="4" id="KW-0325">Glycoprotein</keyword>